<evidence type="ECO:0000313" key="17">
    <source>
        <dbReference type="Proteomes" id="UP000091979"/>
    </source>
</evidence>
<dbReference type="PROSITE" id="PS00039">
    <property type="entry name" value="DEAD_ATP_HELICASE"/>
    <property type="match status" value="1"/>
</dbReference>
<dbReference type="InterPro" id="IPR001650">
    <property type="entry name" value="Helicase_C-like"/>
</dbReference>
<name>A0A1B7XD00_9BACT</name>
<evidence type="ECO:0000256" key="2">
    <source>
        <dbReference type="ARBA" id="ARBA00022490"/>
    </source>
</evidence>
<dbReference type="RefSeq" id="WP_066854526.1">
    <property type="nucleotide sequence ID" value="NZ_JXMS01000012.1"/>
</dbReference>
<dbReference type="InterPro" id="IPR057325">
    <property type="entry name" value="DeaD_dimer"/>
</dbReference>
<sequence>MERCIFSELPLSPELLKSIEDMGFEEASPIQAMAIPHLLEGKDVIGQAQTGTGKTAAFGIPVLEKIDVRHKSPQAIILCPTRELAIQVATEMSQLAKRKRGLFVLPIYGGQPIERQIKALRRGVQVIVGTPGRIMDHMKRGTISLQDINMAVLDEADEMLDMGFRDDIEFILEQVPEESQTVFFSATMRDEILQLAKRFLKTPEFLKVTQKVLTVPNIEQIYYEVRPFQKMDALCRVLDVYNPKLTIVFCSTKRGVDELTANLQGRGYQADGLHGNLNQTQRDRVMNRFRKGNIEVLVATDVAARGIDVDDVEAVVNYDIPNDVEYYVHRIGRTGRAGRMGRAFTFVSGKEFWKLRDIKRFTKARIVQHQVPTIADVENAKSSKLLDEIRDNIHKHELDRYLTIVDDFIQNEFDGDLTTAEMAAALLKILMHRELGDAMPEQKKSFGDTGAQAGMVRLFINVGRKSRIGARDIVGAIAGESGLPGKMIGAIDIYDRFSFVEVPEDYAQEVLNVMNGNQIRGNKLFVEPASRR</sequence>
<dbReference type="CDD" id="cd00268">
    <property type="entry name" value="DEADc"/>
    <property type="match status" value="1"/>
</dbReference>
<dbReference type="PROSITE" id="PS51195">
    <property type="entry name" value="Q_MOTIF"/>
    <property type="match status" value="1"/>
</dbReference>
<evidence type="ECO:0000259" key="13">
    <source>
        <dbReference type="PROSITE" id="PS51192"/>
    </source>
</evidence>
<gene>
    <name evidence="16" type="ORF">SP90_08450</name>
</gene>
<dbReference type="InterPro" id="IPR044742">
    <property type="entry name" value="DEAD/DEAH_RhlB"/>
</dbReference>
<dbReference type="EMBL" id="JXMS01000012">
    <property type="protein sequence ID" value="OBQ51856.1"/>
    <property type="molecule type" value="Genomic_DNA"/>
</dbReference>
<dbReference type="GO" id="GO:0005829">
    <property type="term" value="C:cytosol"/>
    <property type="evidence" value="ECO:0007669"/>
    <property type="project" value="TreeGrafter"/>
</dbReference>
<reference evidence="16 17" key="1">
    <citation type="submission" date="2015-01" db="EMBL/GenBank/DDBJ databases">
        <title>Desulfovibrio sp. JC271 draft genome sequence.</title>
        <authorList>
            <person name="Shivani Y."/>
            <person name="Subhash Y."/>
            <person name="Sasikala C."/>
            <person name="Ramana C.V."/>
        </authorList>
    </citation>
    <scope>NUCLEOTIDE SEQUENCE [LARGE SCALE GENOMIC DNA]</scope>
    <source>
        <strain evidence="16 17">JC271</strain>
    </source>
</reference>
<dbReference type="Pfam" id="PF25399">
    <property type="entry name" value="DeaD_dimer"/>
    <property type="match status" value="1"/>
</dbReference>
<dbReference type="AlphaFoldDB" id="A0A1B7XD00"/>
<dbReference type="SUPFAM" id="SSF52540">
    <property type="entry name" value="P-loop containing nucleoside triphosphate hydrolases"/>
    <property type="match status" value="1"/>
</dbReference>
<keyword evidence="5 12" id="KW-0347">Helicase</keyword>
<dbReference type="InterPro" id="IPR012677">
    <property type="entry name" value="Nucleotide-bd_a/b_plait_sf"/>
</dbReference>
<dbReference type="EC" id="3.6.4.13" evidence="1"/>
<keyword evidence="4 12" id="KW-0378">Hydrolase</keyword>
<dbReference type="Pfam" id="PF03880">
    <property type="entry name" value="DbpA"/>
    <property type="match status" value="1"/>
</dbReference>
<dbReference type="InterPro" id="IPR027417">
    <property type="entry name" value="P-loop_NTPase"/>
</dbReference>
<dbReference type="SMART" id="SM00490">
    <property type="entry name" value="HELICc"/>
    <property type="match status" value="1"/>
</dbReference>
<dbReference type="InterPro" id="IPR014014">
    <property type="entry name" value="RNA_helicase_DEAD_Q_motif"/>
</dbReference>
<feature type="domain" description="Helicase ATP-binding" evidence="13">
    <location>
        <begin position="35"/>
        <end position="206"/>
    </location>
</feature>
<comment type="caution">
    <text evidence="16">The sequence shown here is derived from an EMBL/GenBank/DDBJ whole genome shotgun (WGS) entry which is preliminary data.</text>
</comment>
<dbReference type="GO" id="GO:0005840">
    <property type="term" value="C:ribosome"/>
    <property type="evidence" value="ECO:0007669"/>
    <property type="project" value="TreeGrafter"/>
</dbReference>
<dbReference type="GO" id="GO:0009409">
    <property type="term" value="P:response to cold"/>
    <property type="evidence" value="ECO:0007669"/>
    <property type="project" value="TreeGrafter"/>
</dbReference>
<evidence type="ECO:0000256" key="3">
    <source>
        <dbReference type="ARBA" id="ARBA00022741"/>
    </source>
</evidence>
<dbReference type="Gene3D" id="3.40.50.300">
    <property type="entry name" value="P-loop containing nucleotide triphosphate hydrolases"/>
    <property type="match status" value="2"/>
</dbReference>
<feature type="domain" description="DEAD-box RNA helicase Q" evidence="15">
    <location>
        <begin position="4"/>
        <end position="32"/>
    </location>
</feature>
<comment type="catalytic activity">
    <reaction evidence="9">
        <text>ATP + H2O = ADP + phosphate + H(+)</text>
        <dbReference type="Rhea" id="RHEA:13065"/>
        <dbReference type="ChEBI" id="CHEBI:15377"/>
        <dbReference type="ChEBI" id="CHEBI:15378"/>
        <dbReference type="ChEBI" id="CHEBI:30616"/>
        <dbReference type="ChEBI" id="CHEBI:43474"/>
        <dbReference type="ChEBI" id="CHEBI:456216"/>
        <dbReference type="EC" id="3.6.4.13"/>
    </reaction>
</comment>
<dbReference type="Proteomes" id="UP000091979">
    <property type="component" value="Unassembled WGS sequence"/>
</dbReference>
<dbReference type="InterPro" id="IPR005580">
    <property type="entry name" value="DbpA/CsdA_RNA-bd_dom"/>
</dbReference>
<dbReference type="GO" id="GO:0042255">
    <property type="term" value="P:ribosome assembly"/>
    <property type="evidence" value="ECO:0007669"/>
    <property type="project" value="UniProtKB-ARBA"/>
</dbReference>
<feature type="short sequence motif" description="Q motif" evidence="11">
    <location>
        <begin position="4"/>
        <end position="32"/>
    </location>
</feature>
<dbReference type="SMART" id="SM00487">
    <property type="entry name" value="DEXDc"/>
    <property type="match status" value="1"/>
</dbReference>
<evidence type="ECO:0000256" key="6">
    <source>
        <dbReference type="ARBA" id="ARBA00022840"/>
    </source>
</evidence>
<dbReference type="GO" id="GO:0003724">
    <property type="term" value="F:RNA helicase activity"/>
    <property type="evidence" value="ECO:0007669"/>
    <property type="project" value="UniProtKB-EC"/>
</dbReference>
<dbReference type="InterPro" id="IPR000629">
    <property type="entry name" value="RNA-helicase_DEAD-box_CS"/>
</dbReference>
<organism evidence="16 17">
    <name type="scientific">Halodesulfovibrio spirochaetisodalis</name>
    <dbReference type="NCBI Taxonomy" id="1560234"/>
    <lineage>
        <taxon>Bacteria</taxon>
        <taxon>Pseudomonadati</taxon>
        <taxon>Thermodesulfobacteriota</taxon>
        <taxon>Desulfovibrionia</taxon>
        <taxon>Desulfovibrionales</taxon>
        <taxon>Desulfovibrionaceae</taxon>
        <taxon>Halodesulfovibrio</taxon>
    </lineage>
</organism>
<dbReference type="CDD" id="cd12252">
    <property type="entry name" value="RRM_DbpA"/>
    <property type="match status" value="1"/>
</dbReference>
<evidence type="ECO:0000256" key="9">
    <source>
        <dbReference type="ARBA" id="ARBA00047984"/>
    </source>
</evidence>
<evidence type="ECO:0000256" key="8">
    <source>
        <dbReference type="ARBA" id="ARBA00038437"/>
    </source>
</evidence>
<dbReference type="STRING" id="1560234.SP90_08450"/>
<evidence type="ECO:0000259" key="14">
    <source>
        <dbReference type="PROSITE" id="PS51194"/>
    </source>
</evidence>
<keyword evidence="3 12" id="KW-0547">Nucleotide-binding</keyword>
<dbReference type="InterPro" id="IPR011545">
    <property type="entry name" value="DEAD/DEAH_box_helicase_dom"/>
</dbReference>
<dbReference type="Pfam" id="PF00270">
    <property type="entry name" value="DEAD"/>
    <property type="match status" value="1"/>
</dbReference>
<protein>
    <recommendedName>
        <fullName evidence="10">DEAD-box ATP-dependent RNA helicase RhpA</fullName>
        <ecNumber evidence="1">3.6.4.13</ecNumber>
    </recommendedName>
</protein>
<dbReference type="GO" id="GO:0033592">
    <property type="term" value="F:RNA strand annealing activity"/>
    <property type="evidence" value="ECO:0007669"/>
    <property type="project" value="TreeGrafter"/>
</dbReference>
<keyword evidence="7" id="KW-0346">Stress response</keyword>
<evidence type="ECO:0000256" key="5">
    <source>
        <dbReference type="ARBA" id="ARBA00022806"/>
    </source>
</evidence>
<dbReference type="PROSITE" id="PS51194">
    <property type="entry name" value="HELICASE_CTER"/>
    <property type="match status" value="1"/>
</dbReference>
<evidence type="ECO:0000259" key="15">
    <source>
        <dbReference type="PROSITE" id="PS51195"/>
    </source>
</evidence>
<dbReference type="PANTHER" id="PTHR47963">
    <property type="entry name" value="DEAD-BOX ATP-DEPENDENT RNA HELICASE 47, MITOCHONDRIAL"/>
    <property type="match status" value="1"/>
</dbReference>
<accession>A0A1B7XD00</accession>
<evidence type="ECO:0000313" key="16">
    <source>
        <dbReference type="EMBL" id="OBQ51856.1"/>
    </source>
</evidence>
<dbReference type="PATRIC" id="fig|1560234.3.peg.513"/>
<feature type="domain" description="Helicase C-terminal" evidence="14">
    <location>
        <begin position="217"/>
        <end position="378"/>
    </location>
</feature>
<dbReference type="GO" id="GO:0005524">
    <property type="term" value="F:ATP binding"/>
    <property type="evidence" value="ECO:0007669"/>
    <property type="project" value="UniProtKB-KW"/>
</dbReference>
<evidence type="ECO:0000256" key="7">
    <source>
        <dbReference type="ARBA" id="ARBA00023016"/>
    </source>
</evidence>
<dbReference type="CDD" id="cd18787">
    <property type="entry name" value="SF2_C_DEAD"/>
    <property type="match status" value="1"/>
</dbReference>
<dbReference type="Pfam" id="PF00271">
    <property type="entry name" value="Helicase_C"/>
    <property type="match status" value="1"/>
</dbReference>
<proteinExistence type="inferred from homology"/>
<dbReference type="FunFam" id="3.40.50.300:FF:000108">
    <property type="entry name" value="ATP-dependent RNA helicase RhlE"/>
    <property type="match status" value="1"/>
</dbReference>
<dbReference type="Gene3D" id="3.30.70.330">
    <property type="match status" value="1"/>
</dbReference>
<dbReference type="OrthoDB" id="9805696at2"/>
<dbReference type="InterPro" id="IPR050547">
    <property type="entry name" value="DEAD_box_RNA_helicases"/>
</dbReference>
<evidence type="ECO:0000256" key="10">
    <source>
        <dbReference type="ARBA" id="ARBA00074363"/>
    </source>
</evidence>
<evidence type="ECO:0000256" key="4">
    <source>
        <dbReference type="ARBA" id="ARBA00022801"/>
    </source>
</evidence>
<evidence type="ECO:0000256" key="12">
    <source>
        <dbReference type="RuleBase" id="RU000492"/>
    </source>
</evidence>
<dbReference type="InterPro" id="IPR014001">
    <property type="entry name" value="Helicase_ATP-bd"/>
</dbReference>
<evidence type="ECO:0000256" key="11">
    <source>
        <dbReference type="PROSITE-ProRule" id="PRU00552"/>
    </source>
</evidence>
<keyword evidence="6 12" id="KW-0067">ATP-binding</keyword>
<keyword evidence="17" id="KW-1185">Reference proteome</keyword>
<dbReference type="PANTHER" id="PTHR47963:SF8">
    <property type="entry name" value="ATP-DEPENDENT RNA HELICASE DEAD"/>
    <property type="match status" value="1"/>
</dbReference>
<comment type="similarity">
    <text evidence="8 12">Belongs to the DEAD box helicase family.</text>
</comment>
<dbReference type="GO" id="GO:0016787">
    <property type="term" value="F:hydrolase activity"/>
    <property type="evidence" value="ECO:0007669"/>
    <property type="project" value="UniProtKB-KW"/>
</dbReference>
<dbReference type="PROSITE" id="PS51192">
    <property type="entry name" value="HELICASE_ATP_BIND_1"/>
    <property type="match status" value="1"/>
</dbReference>
<keyword evidence="2" id="KW-0963">Cytoplasm</keyword>
<evidence type="ECO:0000256" key="1">
    <source>
        <dbReference type="ARBA" id="ARBA00012552"/>
    </source>
</evidence>